<protein>
    <recommendedName>
        <fullName evidence="1">RNase III domain-containing protein</fullName>
    </recommendedName>
</protein>
<evidence type="ECO:0000259" key="1">
    <source>
        <dbReference type="PROSITE" id="PS50142"/>
    </source>
</evidence>
<evidence type="ECO:0000313" key="3">
    <source>
        <dbReference type="Proteomes" id="UP001642484"/>
    </source>
</evidence>
<comment type="caution">
    <text evidence="2">The sequence shown here is derived from an EMBL/GenBank/DDBJ whole genome shotgun (WGS) entry which is preliminary data.</text>
</comment>
<dbReference type="InterPro" id="IPR000999">
    <property type="entry name" value="RNase_III_dom"/>
</dbReference>
<feature type="domain" description="RNase III" evidence="1">
    <location>
        <begin position="89"/>
        <end position="223"/>
    </location>
</feature>
<dbReference type="SMART" id="SM00535">
    <property type="entry name" value="RIBOc"/>
    <property type="match status" value="1"/>
</dbReference>
<accession>A0ABP0I6I4</accession>
<dbReference type="PROSITE" id="PS50142">
    <property type="entry name" value="RNASE_3_2"/>
    <property type="match status" value="1"/>
</dbReference>
<dbReference type="Gene3D" id="1.10.1520.10">
    <property type="entry name" value="Ribonuclease III domain"/>
    <property type="match status" value="1"/>
</dbReference>
<dbReference type="EMBL" id="CAXAMN010002070">
    <property type="protein sequence ID" value="CAK8997607.1"/>
    <property type="molecule type" value="Genomic_DNA"/>
</dbReference>
<sequence length="264" mass="29356">MRSCGLLTRVARFLRPHPLSEHQTLLSTLTLLPLLIKRLNRLETISDLRCLVVSSNSDEYGRLEFTEPLFQKETYDGRRHALKAEQRLLERLLHEMPLCHTQESSPKLLSKVEVEWVLEVVTTATGAEEPYDYTRLAWLGDAVVFLIAVALEYNQETPLESRQRKVAALISNRCLSKVALALGLDSFLNTVPLGSRKEAPLLGRKVPADALEALLGGLLLIGGLPLCFRFMSSQPWFNTEDGDGYCVPLGSATQASTWLGAALV</sequence>
<evidence type="ECO:0000313" key="2">
    <source>
        <dbReference type="EMBL" id="CAK8997607.1"/>
    </source>
</evidence>
<dbReference type="Pfam" id="PF00636">
    <property type="entry name" value="Ribonuclease_3"/>
    <property type="match status" value="1"/>
</dbReference>
<gene>
    <name evidence="2" type="ORF">CCMP2556_LOCUS4922</name>
</gene>
<reference evidence="2 3" key="1">
    <citation type="submission" date="2024-02" db="EMBL/GenBank/DDBJ databases">
        <authorList>
            <person name="Chen Y."/>
            <person name="Shah S."/>
            <person name="Dougan E. K."/>
            <person name="Thang M."/>
            <person name="Chan C."/>
        </authorList>
    </citation>
    <scope>NUCLEOTIDE SEQUENCE [LARGE SCALE GENOMIC DNA]</scope>
</reference>
<feature type="non-terminal residue" evidence="2">
    <location>
        <position position="264"/>
    </location>
</feature>
<organism evidence="2 3">
    <name type="scientific">Durusdinium trenchii</name>
    <dbReference type="NCBI Taxonomy" id="1381693"/>
    <lineage>
        <taxon>Eukaryota</taxon>
        <taxon>Sar</taxon>
        <taxon>Alveolata</taxon>
        <taxon>Dinophyceae</taxon>
        <taxon>Suessiales</taxon>
        <taxon>Symbiodiniaceae</taxon>
        <taxon>Durusdinium</taxon>
    </lineage>
</organism>
<name>A0ABP0I6I4_9DINO</name>
<dbReference type="Proteomes" id="UP001642484">
    <property type="component" value="Unassembled WGS sequence"/>
</dbReference>
<dbReference type="SUPFAM" id="SSF69065">
    <property type="entry name" value="RNase III domain-like"/>
    <property type="match status" value="1"/>
</dbReference>
<dbReference type="InterPro" id="IPR036389">
    <property type="entry name" value="RNase_III_sf"/>
</dbReference>
<proteinExistence type="predicted"/>
<keyword evidence="3" id="KW-1185">Reference proteome</keyword>
<dbReference type="CDD" id="cd00593">
    <property type="entry name" value="RIBOc"/>
    <property type="match status" value="1"/>
</dbReference>